<dbReference type="AlphaFoldDB" id="A0A8H3F499"/>
<dbReference type="EMBL" id="CAJPDR010000083">
    <property type="protein sequence ID" value="CAF9915403.1"/>
    <property type="molecule type" value="Genomic_DNA"/>
</dbReference>
<feature type="region of interest" description="Disordered" evidence="1">
    <location>
        <begin position="243"/>
        <end position="281"/>
    </location>
</feature>
<feature type="compositionally biased region" description="Polar residues" evidence="1">
    <location>
        <begin position="394"/>
        <end position="407"/>
    </location>
</feature>
<reference evidence="2" key="1">
    <citation type="submission" date="2021-03" db="EMBL/GenBank/DDBJ databases">
        <authorList>
            <person name="Tagirdzhanova G."/>
        </authorList>
    </citation>
    <scope>NUCLEOTIDE SEQUENCE</scope>
</reference>
<proteinExistence type="predicted"/>
<feature type="compositionally biased region" description="Low complexity" evidence="1">
    <location>
        <begin position="304"/>
        <end position="319"/>
    </location>
</feature>
<name>A0A8H3F499_9LECA</name>
<evidence type="ECO:0000256" key="1">
    <source>
        <dbReference type="SAM" id="MobiDB-lite"/>
    </source>
</evidence>
<sequence>MSFSIATAVPYPTTFANSTSITFPSAAGTTGCPSNCTRNNGPLGSITWTGRTITATITAETIVHIVNRKNNSTRTETITNTEADLKDYTPLPTTKTTSVVLQFGTTSRTEILTFPSILYTDYPSSYTFCGTLPTTTAGVAQCLKYPCAQVPGDFDPFNSDSPVIAYPSHPPIPDTIQNISASYLALDPRGSTWDAVWSYDSDYDSLIKPLMPDMGAWKCSPYGLWDAPASVLNTALYLTATSTSTESGDEVGATPAPKASPPKEAPAPAAGKEPAKVDPQAAEVSQILANPFGVGKPAAVAEKPTPAASLPTAAAQAPSIDQSPSDSNAGSNAPGTNPAPQKANSNSDTSSNQAANDNGGASNSPVANPASPQEGSPKEASSDNNAALNPPVSNPSSPQEGNSNNAAPLSIPGLNNQAATAVPAPAADAVANVVTTSTNAQGSVVVATSQVPGVIVTTTNAQGSQTVTTLPVVSPQALANPTPVIINGHTLTTNSQSQYIIAGQTLSPNTPLILGSGASTTPVVLQTSGIRPVLLIGSSTTTLNLPSSTPTPTTPPAITIGTQTITANAQGQYIVGSQTLTPGGEIVVGATTAPGGSVAVGGTTVSLAASASQVVVGTSTEGLAPYIVGGLGTGPSNGTGAVVPFLGGAEGKRRRRRGLGWTAGLVGSVVVWWL</sequence>
<evidence type="ECO:0000313" key="2">
    <source>
        <dbReference type="EMBL" id="CAF9915403.1"/>
    </source>
</evidence>
<evidence type="ECO:0000313" key="3">
    <source>
        <dbReference type="Proteomes" id="UP000664203"/>
    </source>
</evidence>
<organism evidence="2 3">
    <name type="scientific">Alectoria fallacina</name>
    <dbReference type="NCBI Taxonomy" id="1903189"/>
    <lineage>
        <taxon>Eukaryota</taxon>
        <taxon>Fungi</taxon>
        <taxon>Dikarya</taxon>
        <taxon>Ascomycota</taxon>
        <taxon>Pezizomycotina</taxon>
        <taxon>Lecanoromycetes</taxon>
        <taxon>OSLEUM clade</taxon>
        <taxon>Lecanoromycetidae</taxon>
        <taxon>Lecanorales</taxon>
        <taxon>Lecanorineae</taxon>
        <taxon>Parmeliaceae</taxon>
        <taxon>Alectoria</taxon>
    </lineage>
</organism>
<feature type="region of interest" description="Disordered" evidence="1">
    <location>
        <begin position="298"/>
        <end position="412"/>
    </location>
</feature>
<dbReference type="OrthoDB" id="5409877at2759"/>
<comment type="caution">
    <text evidence="2">The sequence shown here is derived from an EMBL/GenBank/DDBJ whole genome shotgun (WGS) entry which is preliminary data.</text>
</comment>
<dbReference type="Proteomes" id="UP000664203">
    <property type="component" value="Unassembled WGS sequence"/>
</dbReference>
<gene>
    <name evidence="2" type="ORF">ALECFALPRED_010186</name>
</gene>
<protein>
    <submittedName>
        <fullName evidence="2">Uncharacterized protein</fullName>
    </submittedName>
</protein>
<feature type="compositionally biased region" description="Polar residues" evidence="1">
    <location>
        <begin position="320"/>
        <end position="374"/>
    </location>
</feature>
<keyword evidence="3" id="KW-1185">Reference proteome</keyword>
<accession>A0A8H3F499</accession>